<dbReference type="GO" id="GO:0016592">
    <property type="term" value="C:mediator complex"/>
    <property type="evidence" value="ECO:0007669"/>
    <property type="project" value="InterPro"/>
</dbReference>
<protein>
    <recommendedName>
        <fullName evidence="9">Mediator of RNA polymerase II transcription subunit 9</fullName>
    </recommendedName>
    <alternativeName>
        <fullName evidence="9">Mediator complex subunit 9</fullName>
    </alternativeName>
</protein>
<keyword evidence="6 9" id="KW-0804">Transcription</keyword>
<dbReference type="SUPFAM" id="SSF140718">
    <property type="entry name" value="Mediator hinge subcomplex-like"/>
    <property type="match status" value="1"/>
</dbReference>
<evidence type="ECO:0000256" key="3">
    <source>
        <dbReference type="ARBA" id="ARBA00011837"/>
    </source>
</evidence>
<comment type="function">
    <text evidence="8 9">Component of the Mediator complex, a coactivator involved in the regulated transcription of nearly all RNA polymerase II-dependent genes. Mediator functions as a bridge to convey information from gene-specific regulatory proteins to the basal RNA polymerase II transcription machinery. Mediator is recruited to promoters by direct interactions with regulatory proteins and serves as a scaffold for the assembly of a functional preinitiation complex with RNA polymerase II and the general transcription factors.</text>
</comment>
<accession>A0A6G1J5R3</accession>
<name>A0A6G1J5R3_9PLEO</name>
<sequence length="151" mass="15665">MSGAATPHASISATASMGAARSATPASAIPSQPATQGLPPPSTFDILPDLHKILSRLIPASAQPAAPTPGQAPADAPLEIQQVAAAATEVKLKLQRARAAVMALPDIDRTCEDQQDEIEYLEARITRLRASLQQLGQPAHEAEDGDQSMTG</sequence>
<dbReference type="GO" id="GO:0003712">
    <property type="term" value="F:transcription coregulator activity"/>
    <property type="evidence" value="ECO:0007669"/>
    <property type="project" value="InterPro"/>
</dbReference>
<evidence type="ECO:0000256" key="8">
    <source>
        <dbReference type="ARBA" id="ARBA00025687"/>
    </source>
</evidence>
<dbReference type="InterPro" id="IPR011425">
    <property type="entry name" value="Med9"/>
</dbReference>
<dbReference type="GO" id="GO:0006357">
    <property type="term" value="P:regulation of transcription by RNA polymerase II"/>
    <property type="evidence" value="ECO:0007669"/>
    <property type="project" value="InterPro"/>
</dbReference>
<dbReference type="Proteomes" id="UP000799291">
    <property type="component" value="Unassembled WGS sequence"/>
</dbReference>
<proteinExistence type="inferred from homology"/>
<feature type="region of interest" description="Disordered" evidence="10">
    <location>
        <begin position="132"/>
        <end position="151"/>
    </location>
</feature>
<dbReference type="EMBL" id="MU005578">
    <property type="protein sequence ID" value="KAF2685852.1"/>
    <property type="molecule type" value="Genomic_DNA"/>
</dbReference>
<evidence type="ECO:0000256" key="7">
    <source>
        <dbReference type="ARBA" id="ARBA00023242"/>
    </source>
</evidence>
<evidence type="ECO:0000256" key="10">
    <source>
        <dbReference type="SAM" id="MobiDB-lite"/>
    </source>
</evidence>
<evidence type="ECO:0000256" key="9">
    <source>
        <dbReference type="RuleBase" id="RU364145"/>
    </source>
</evidence>
<comment type="subunit">
    <text evidence="3 9">Component of the Mediator complex.</text>
</comment>
<reference evidence="11" key="1">
    <citation type="journal article" date="2020" name="Stud. Mycol.">
        <title>101 Dothideomycetes genomes: a test case for predicting lifestyles and emergence of pathogens.</title>
        <authorList>
            <person name="Haridas S."/>
            <person name="Albert R."/>
            <person name="Binder M."/>
            <person name="Bloem J."/>
            <person name="Labutti K."/>
            <person name="Salamov A."/>
            <person name="Andreopoulos B."/>
            <person name="Baker S."/>
            <person name="Barry K."/>
            <person name="Bills G."/>
            <person name="Bluhm B."/>
            <person name="Cannon C."/>
            <person name="Castanera R."/>
            <person name="Culley D."/>
            <person name="Daum C."/>
            <person name="Ezra D."/>
            <person name="Gonzalez J."/>
            <person name="Henrissat B."/>
            <person name="Kuo A."/>
            <person name="Liang C."/>
            <person name="Lipzen A."/>
            <person name="Lutzoni F."/>
            <person name="Magnuson J."/>
            <person name="Mondo S."/>
            <person name="Nolan M."/>
            <person name="Ohm R."/>
            <person name="Pangilinan J."/>
            <person name="Park H.-J."/>
            <person name="Ramirez L."/>
            <person name="Alfaro M."/>
            <person name="Sun H."/>
            <person name="Tritt A."/>
            <person name="Yoshinaga Y."/>
            <person name="Zwiers L.-H."/>
            <person name="Turgeon B."/>
            <person name="Goodwin S."/>
            <person name="Spatafora J."/>
            <person name="Crous P."/>
            <person name="Grigoriev I."/>
        </authorList>
    </citation>
    <scope>NUCLEOTIDE SEQUENCE</scope>
    <source>
        <strain evidence="11">CBS 122367</strain>
    </source>
</reference>
<keyword evidence="12" id="KW-1185">Reference proteome</keyword>
<dbReference type="InterPro" id="IPR037212">
    <property type="entry name" value="Med7/Med21-like"/>
</dbReference>
<keyword evidence="5 9" id="KW-0010">Activator</keyword>
<evidence type="ECO:0000256" key="1">
    <source>
        <dbReference type="ARBA" id="ARBA00004123"/>
    </source>
</evidence>
<keyword evidence="7 9" id="KW-0539">Nucleus</keyword>
<gene>
    <name evidence="9" type="primary">MED9</name>
    <name evidence="11" type="ORF">K458DRAFT_300031</name>
</gene>
<comment type="similarity">
    <text evidence="2 9">Belongs to the Mediator complex subunit 9 family.</text>
</comment>
<comment type="subcellular location">
    <subcellularLocation>
        <location evidence="1 9">Nucleus</location>
    </subcellularLocation>
</comment>
<dbReference type="AlphaFoldDB" id="A0A6G1J5R3"/>
<organism evidence="11 12">
    <name type="scientific">Lentithecium fluviatile CBS 122367</name>
    <dbReference type="NCBI Taxonomy" id="1168545"/>
    <lineage>
        <taxon>Eukaryota</taxon>
        <taxon>Fungi</taxon>
        <taxon>Dikarya</taxon>
        <taxon>Ascomycota</taxon>
        <taxon>Pezizomycotina</taxon>
        <taxon>Dothideomycetes</taxon>
        <taxon>Pleosporomycetidae</taxon>
        <taxon>Pleosporales</taxon>
        <taxon>Massarineae</taxon>
        <taxon>Lentitheciaceae</taxon>
        <taxon>Lentithecium</taxon>
    </lineage>
</organism>
<feature type="region of interest" description="Disordered" evidence="10">
    <location>
        <begin position="1"/>
        <end position="46"/>
    </location>
</feature>
<evidence type="ECO:0000256" key="6">
    <source>
        <dbReference type="ARBA" id="ARBA00023163"/>
    </source>
</evidence>
<evidence type="ECO:0000313" key="11">
    <source>
        <dbReference type="EMBL" id="KAF2685852.1"/>
    </source>
</evidence>
<evidence type="ECO:0000256" key="2">
    <source>
        <dbReference type="ARBA" id="ARBA00008089"/>
    </source>
</evidence>
<dbReference type="Pfam" id="PF07544">
    <property type="entry name" value="Med9"/>
    <property type="match status" value="1"/>
</dbReference>
<evidence type="ECO:0000256" key="5">
    <source>
        <dbReference type="ARBA" id="ARBA00023159"/>
    </source>
</evidence>
<evidence type="ECO:0000313" key="12">
    <source>
        <dbReference type="Proteomes" id="UP000799291"/>
    </source>
</evidence>
<dbReference type="OrthoDB" id="5414694at2759"/>
<evidence type="ECO:0000256" key="4">
    <source>
        <dbReference type="ARBA" id="ARBA00023015"/>
    </source>
</evidence>
<keyword evidence="4 9" id="KW-0805">Transcription regulation</keyword>